<dbReference type="HOGENOM" id="CLU_009123_17_3_1"/>
<dbReference type="OrthoDB" id="3262464at2759"/>
<name>A0A0C9Y8R4_9AGAR</name>
<keyword evidence="3" id="KW-1185">Reference proteome</keyword>
<proteinExistence type="predicted"/>
<organism evidence="2 3">
    <name type="scientific">Laccaria amethystina LaAM-08-1</name>
    <dbReference type="NCBI Taxonomy" id="1095629"/>
    <lineage>
        <taxon>Eukaryota</taxon>
        <taxon>Fungi</taxon>
        <taxon>Dikarya</taxon>
        <taxon>Basidiomycota</taxon>
        <taxon>Agaricomycotina</taxon>
        <taxon>Agaricomycetes</taxon>
        <taxon>Agaricomycetidae</taxon>
        <taxon>Agaricales</taxon>
        <taxon>Agaricineae</taxon>
        <taxon>Hydnangiaceae</taxon>
        <taxon>Laccaria</taxon>
    </lineage>
</organism>
<dbReference type="InterPro" id="IPR008906">
    <property type="entry name" value="HATC_C_dom"/>
</dbReference>
<feature type="domain" description="HAT C-terminal dimerisation" evidence="1">
    <location>
        <begin position="5"/>
        <end position="56"/>
    </location>
</feature>
<protein>
    <recommendedName>
        <fullName evidence="1">HAT C-terminal dimerisation domain-containing protein</fullName>
    </recommendedName>
</protein>
<accession>A0A0C9Y8R4</accession>
<sequence>MQRDMTKDTDLVEWWQDHAQLFPMLACITLNVFPAQASSVPCEQLFSGTKQIVTDRHALLVPSFSRKS</sequence>
<dbReference type="Proteomes" id="UP000054477">
    <property type="component" value="Unassembled WGS sequence"/>
</dbReference>
<reference evidence="3" key="2">
    <citation type="submission" date="2015-01" db="EMBL/GenBank/DDBJ databases">
        <title>Evolutionary Origins and Diversification of the Mycorrhizal Mutualists.</title>
        <authorList>
            <consortium name="DOE Joint Genome Institute"/>
            <consortium name="Mycorrhizal Genomics Consortium"/>
            <person name="Kohler A."/>
            <person name="Kuo A."/>
            <person name="Nagy L.G."/>
            <person name="Floudas D."/>
            <person name="Copeland A."/>
            <person name="Barry K.W."/>
            <person name="Cichocki N."/>
            <person name="Veneault-Fourrey C."/>
            <person name="LaButti K."/>
            <person name="Lindquist E.A."/>
            <person name="Lipzen A."/>
            <person name="Lundell T."/>
            <person name="Morin E."/>
            <person name="Murat C."/>
            <person name="Riley R."/>
            <person name="Ohm R."/>
            <person name="Sun H."/>
            <person name="Tunlid A."/>
            <person name="Henrissat B."/>
            <person name="Grigoriev I.V."/>
            <person name="Hibbett D.S."/>
            <person name="Martin F."/>
        </authorList>
    </citation>
    <scope>NUCLEOTIDE SEQUENCE [LARGE SCALE GENOMIC DNA]</scope>
    <source>
        <strain evidence="3">LaAM-08-1</strain>
    </source>
</reference>
<gene>
    <name evidence="2" type="ORF">K443DRAFT_4705</name>
</gene>
<reference evidence="2 3" key="1">
    <citation type="submission" date="2014-04" db="EMBL/GenBank/DDBJ databases">
        <authorList>
            <consortium name="DOE Joint Genome Institute"/>
            <person name="Kuo A."/>
            <person name="Kohler A."/>
            <person name="Nagy L.G."/>
            <person name="Floudas D."/>
            <person name="Copeland A."/>
            <person name="Barry K.W."/>
            <person name="Cichocki N."/>
            <person name="Veneault-Fourrey C."/>
            <person name="LaButti K."/>
            <person name="Lindquist E.A."/>
            <person name="Lipzen A."/>
            <person name="Lundell T."/>
            <person name="Morin E."/>
            <person name="Murat C."/>
            <person name="Sun H."/>
            <person name="Tunlid A."/>
            <person name="Henrissat B."/>
            <person name="Grigoriev I.V."/>
            <person name="Hibbett D.S."/>
            <person name="Martin F."/>
            <person name="Nordberg H.P."/>
            <person name="Cantor M.N."/>
            <person name="Hua S.X."/>
        </authorList>
    </citation>
    <scope>NUCLEOTIDE SEQUENCE [LARGE SCALE GENOMIC DNA]</scope>
    <source>
        <strain evidence="2 3">LaAM-08-1</strain>
    </source>
</reference>
<dbReference type="GO" id="GO:0046983">
    <property type="term" value="F:protein dimerization activity"/>
    <property type="evidence" value="ECO:0007669"/>
    <property type="project" value="InterPro"/>
</dbReference>
<evidence type="ECO:0000313" key="2">
    <source>
        <dbReference type="EMBL" id="KIK04408.1"/>
    </source>
</evidence>
<evidence type="ECO:0000313" key="3">
    <source>
        <dbReference type="Proteomes" id="UP000054477"/>
    </source>
</evidence>
<dbReference type="SUPFAM" id="SSF53098">
    <property type="entry name" value="Ribonuclease H-like"/>
    <property type="match status" value="1"/>
</dbReference>
<evidence type="ECO:0000259" key="1">
    <source>
        <dbReference type="Pfam" id="PF05699"/>
    </source>
</evidence>
<dbReference type="InterPro" id="IPR012337">
    <property type="entry name" value="RNaseH-like_sf"/>
</dbReference>
<dbReference type="Pfam" id="PF05699">
    <property type="entry name" value="Dimer_Tnp_hAT"/>
    <property type="match status" value="1"/>
</dbReference>
<dbReference type="EMBL" id="KN838570">
    <property type="protein sequence ID" value="KIK04408.1"/>
    <property type="molecule type" value="Genomic_DNA"/>
</dbReference>
<dbReference type="AlphaFoldDB" id="A0A0C9Y8R4"/>